<dbReference type="InterPro" id="IPR001254">
    <property type="entry name" value="Trypsin_dom"/>
</dbReference>
<keyword evidence="5" id="KW-1185">Reference proteome</keyword>
<dbReference type="Gene3D" id="2.40.10.10">
    <property type="entry name" value="Trypsin-like serine proteases"/>
    <property type="match status" value="1"/>
</dbReference>
<dbReference type="SUPFAM" id="SSF50494">
    <property type="entry name" value="Trypsin-like serine proteases"/>
    <property type="match status" value="1"/>
</dbReference>
<dbReference type="OrthoDB" id="7840639at2759"/>
<dbReference type="GeneID" id="20327135"/>
<dbReference type="InterPro" id="IPR051487">
    <property type="entry name" value="Ser/Thr_Proteases_Immune/Dev"/>
</dbReference>
<protein>
    <recommendedName>
        <fullName evidence="3">Peptidase S1 domain-containing protein</fullName>
    </recommendedName>
</protein>
<proteinExistence type="inferred from homology"/>
<organism evidence="4 5">
    <name type="scientific">Opisthorchis viverrini</name>
    <name type="common">Southeast Asian liver fluke</name>
    <dbReference type="NCBI Taxonomy" id="6198"/>
    <lineage>
        <taxon>Eukaryota</taxon>
        <taxon>Metazoa</taxon>
        <taxon>Spiralia</taxon>
        <taxon>Lophotrochozoa</taxon>
        <taxon>Platyhelminthes</taxon>
        <taxon>Trematoda</taxon>
        <taxon>Digenea</taxon>
        <taxon>Opisthorchiida</taxon>
        <taxon>Opisthorchiata</taxon>
        <taxon>Opisthorchiidae</taxon>
        <taxon>Opisthorchis</taxon>
    </lineage>
</organism>
<reference evidence="4 5" key="1">
    <citation type="submission" date="2013-11" db="EMBL/GenBank/DDBJ databases">
        <title>Opisthorchis viverrini - life in the bile duct.</title>
        <authorList>
            <person name="Young N.D."/>
            <person name="Nagarajan N."/>
            <person name="Lin S.J."/>
            <person name="Korhonen P.K."/>
            <person name="Jex A.R."/>
            <person name="Hall R.S."/>
            <person name="Safavi-Hemami H."/>
            <person name="Kaewkong W."/>
            <person name="Bertrand D."/>
            <person name="Gao S."/>
            <person name="Seet Q."/>
            <person name="Wongkham S."/>
            <person name="Teh B.T."/>
            <person name="Wongkham C."/>
            <person name="Intapan P.M."/>
            <person name="Maleewong W."/>
            <person name="Yang X."/>
            <person name="Hu M."/>
            <person name="Wang Z."/>
            <person name="Hofmann A."/>
            <person name="Sternberg P.W."/>
            <person name="Tan P."/>
            <person name="Wang J."/>
            <person name="Gasser R.B."/>
        </authorList>
    </citation>
    <scope>NUCLEOTIDE SEQUENCE [LARGE SCALE GENOMIC DNA]</scope>
</reference>
<sequence>TWSNDIGLIELATPLVFPSRELHFVRLPKSEDSEIEVEFGLFMGLKTSYLFEETAKEERNFRMPVFAPIICPAFYWPERQQQGFCAGGPDRAQFTQQSIRSKILCDEKWLNSWSFGSCVTSICFVIRPHTPMLKWVIWKQFALGKYAHLQIILVFTRDSTESLVYGILQLNVLHTGRLIDSVGTIFEKSQYIFIKETTHKVAVEEFSARATECVEPGHFMFHLLRYSRCRDTWKGNMNKIACFLLIALAPPHIPGDNFVGVKKGECPWAVRVLKLGGDGKITVFTGSLIDPSWILTSASCCTQSESNQYRWKVLLSATCLDVLHCIPKPEYNIKDKKTWGNDIGLVQLKTAVRGKNIHLAKLPKAKDEAIERLGQMGGYAPSGMAQASNKFVKPVEMPVYPSGICPAFYWLGRQGYGFCAGNRQAADVTQISKLTLRKCLCPFSSDALASGFFCYQLLIITVHSRHCRHSTRLTNSFQNRRSIKQATTIIQT</sequence>
<evidence type="ECO:0000256" key="1">
    <source>
        <dbReference type="ARBA" id="ARBA00023157"/>
    </source>
</evidence>
<dbReference type="Proteomes" id="UP000054324">
    <property type="component" value="Unassembled WGS sequence"/>
</dbReference>
<accession>A0A075A761</accession>
<dbReference type="SMART" id="SM00020">
    <property type="entry name" value="Tryp_SPc"/>
    <property type="match status" value="1"/>
</dbReference>
<name>A0A075A761_OPIVI</name>
<comment type="similarity">
    <text evidence="2">Belongs to the peptidase S1 family. CLIP subfamily.</text>
</comment>
<dbReference type="GO" id="GO:0004252">
    <property type="term" value="F:serine-type endopeptidase activity"/>
    <property type="evidence" value="ECO:0007669"/>
    <property type="project" value="InterPro"/>
</dbReference>
<feature type="non-terminal residue" evidence="4">
    <location>
        <position position="492"/>
    </location>
</feature>
<dbReference type="AlphaFoldDB" id="A0A075A761"/>
<dbReference type="PANTHER" id="PTHR24256">
    <property type="entry name" value="TRYPTASE-RELATED"/>
    <property type="match status" value="1"/>
</dbReference>
<keyword evidence="1" id="KW-1015">Disulfide bond</keyword>
<dbReference type="RefSeq" id="XP_009164780.1">
    <property type="nucleotide sequence ID" value="XM_009166516.1"/>
</dbReference>
<evidence type="ECO:0000256" key="2">
    <source>
        <dbReference type="ARBA" id="ARBA00024195"/>
    </source>
</evidence>
<gene>
    <name evidence="4" type="ORF">T265_12967</name>
</gene>
<feature type="domain" description="Peptidase S1" evidence="3">
    <location>
        <begin position="257"/>
        <end position="473"/>
    </location>
</feature>
<dbReference type="KEGG" id="ovi:T265_12967"/>
<dbReference type="GO" id="GO:0006508">
    <property type="term" value="P:proteolysis"/>
    <property type="evidence" value="ECO:0007669"/>
    <property type="project" value="InterPro"/>
</dbReference>
<dbReference type="CTD" id="20327135"/>
<dbReference type="InterPro" id="IPR043504">
    <property type="entry name" value="Peptidase_S1_PA_chymotrypsin"/>
</dbReference>
<dbReference type="Pfam" id="PF00089">
    <property type="entry name" value="Trypsin"/>
    <property type="match status" value="1"/>
</dbReference>
<dbReference type="EMBL" id="KL596645">
    <property type="protein sequence ID" value="KER31505.1"/>
    <property type="molecule type" value="Genomic_DNA"/>
</dbReference>
<dbReference type="STRING" id="6198.A0A075A761"/>
<dbReference type="InterPro" id="IPR009003">
    <property type="entry name" value="Peptidase_S1_PA"/>
</dbReference>
<evidence type="ECO:0000313" key="5">
    <source>
        <dbReference type="Proteomes" id="UP000054324"/>
    </source>
</evidence>
<evidence type="ECO:0000259" key="3">
    <source>
        <dbReference type="SMART" id="SM00020"/>
    </source>
</evidence>
<feature type="non-terminal residue" evidence="4">
    <location>
        <position position="1"/>
    </location>
</feature>
<evidence type="ECO:0000313" key="4">
    <source>
        <dbReference type="EMBL" id="KER31505.1"/>
    </source>
</evidence>